<dbReference type="InterPro" id="IPR047819">
    <property type="entry name" value="P5A-ATPase_N"/>
</dbReference>
<dbReference type="InterPro" id="IPR001757">
    <property type="entry name" value="P_typ_ATPase"/>
</dbReference>
<dbReference type="GO" id="GO:0005524">
    <property type="term" value="F:ATP binding"/>
    <property type="evidence" value="ECO:0007669"/>
    <property type="project" value="UniProtKB-UniRule"/>
</dbReference>
<dbReference type="FunFam" id="3.40.50.1000:FF:000068">
    <property type="entry name" value="Cation-transporting ATPase"/>
    <property type="match status" value="1"/>
</dbReference>
<keyword evidence="8 13" id="KW-0460">Magnesium</keyword>
<dbReference type="SUPFAM" id="SSF81660">
    <property type="entry name" value="Metal cation-transporting ATPase, ATP-binding domain N"/>
    <property type="match status" value="1"/>
</dbReference>
<evidence type="ECO:0000256" key="3">
    <source>
        <dbReference type="ARBA" id="ARBA00022553"/>
    </source>
</evidence>
<evidence type="ECO:0000259" key="14">
    <source>
        <dbReference type="Pfam" id="PF00122"/>
    </source>
</evidence>
<evidence type="ECO:0000256" key="12">
    <source>
        <dbReference type="ARBA" id="ARBA00049360"/>
    </source>
</evidence>
<protein>
    <recommendedName>
        <fullName evidence="13">Cation-transporting ATPase</fullName>
        <ecNumber evidence="13">7.2.2.-</ecNumber>
    </recommendedName>
</protein>
<feature type="transmembrane region" description="Helical" evidence="13">
    <location>
        <begin position="1020"/>
        <end position="1039"/>
    </location>
</feature>
<dbReference type="GO" id="GO:0140358">
    <property type="term" value="F:P-type transmembrane transporter activity"/>
    <property type="evidence" value="ECO:0007669"/>
    <property type="project" value="InterPro"/>
</dbReference>
<organism evidence="16 17">
    <name type="scientific">Stentor coeruleus</name>
    <dbReference type="NCBI Taxonomy" id="5963"/>
    <lineage>
        <taxon>Eukaryota</taxon>
        <taxon>Sar</taxon>
        <taxon>Alveolata</taxon>
        <taxon>Ciliophora</taxon>
        <taxon>Postciliodesmatophora</taxon>
        <taxon>Heterotrichea</taxon>
        <taxon>Heterotrichida</taxon>
        <taxon>Stentoridae</taxon>
        <taxon>Stentor</taxon>
    </lineage>
</organism>
<feature type="transmembrane region" description="Helical" evidence="13">
    <location>
        <begin position="943"/>
        <end position="970"/>
    </location>
</feature>
<evidence type="ECO:0000256" key="11">
    <source>
        <dbReference type="ARBA" id="ARBA00023136"/>
    </source>
</evidence>
<feature type="transmembrane region" description="Helical" evidence="13">
    <location>
        <begin position="368"/>
        <end position="389"/>
    </location>
</feature>
<dbReference type="InterPro" id="IPR059000">
    <property type="entry name" value="ATPase_P-type_domA"/>
</dbReference>
<feature type="domain" description="P5B-type ATPase N-terminal" evidence="15">
    <location>
        <begin position="29"/>
        <end position="87"/>
    </location>
</feature>
<dbReference type="InterPro" id="IPR023299">
    <property type="entry name" value="ATPase_P-typ_cyto_dom_N"/>
</dbReference>
<dbReference type="SFLD" id="SFLDS00003">
    <property type="entry name" value="Haloacid_Dehalogenase"/>
    <property type="match status" value="1"/>
</dbReference>
<sequence length="1111" mass="125640">MTDTFLISQQGKISCEMHKDIEEDAIITDITSMRLSLLKNCGFWLCVILTGGLFYLLCYWLPIIRIRMTYIPSPIDISSHLYIKSKYFSDFVQIESLNSSKTGPLKCFKYQQLHYFYDQRTFKPLFFNSCLPNKTIIDIYNQGYSNTQEINDLRLLYGACQIIVPVMPLFTMIVTEALNPFYVFQVYSVILWYFEDYYTYSICIVIITLISLISSIITTRRGLLALHDLAKKECRVNVVRNGSVGEMSSVELVPGDLVEISQQIELPCDMVLIAGTCIVEEGMLTGESVPVLKDSLGYLDGNFYDPDIEKRHTLYEGTKVIQTRNYMNAPARAIVVRTGFATVKGRLIRSIMFPKPNKFKFYEDSMKFIGFLAILTLIGYFIVLPRMLYLEFESKEIAIRVLDLITIAIPPALPACMAAGIAFAINRLSQKNIYCIAPNRVNVAGRIDMMVFDKTGTLTEDGMNLLGVQGTDGYEMKDLKPTPREESFLFVECMASCHSLALINGNLVGDNQDVQIFNSTGWFYEESDEDLYDPVVKAIVRPIKTPGIPEAQDTNGKILKYVEEYYEIAILHIFHFTSKLKRMGVIIQHLKDKRLILYMKGAPEVLLDKCCQVPQSINKTLATYTRRGYRVLACAFCELSNFDLNLLKSTKLEDLESNLTFIGLIILQNKLKPQTIPALKTLQEAHIKTIMATGDAVLTGISVGRECGLVQSTMPIYLGELDNNEVIWQLFESNEASHLTKLIRPPWHDHSFLDDYVLALTGAAFNHIIHKAEKGTDDDKKAIQVCLEKCKIYARMAPEHKTILVEKLQRRGFLVGMCGDGANDCGALKTADVGISLSEADSSIAAPFTSQIADISSVLIVLKEGRCALTTSIQCFKYMALYSMIQFTSASFLYWYLGNLTNNQFLIFDLFTVMPLAIFMSMTGPYEILSSIQPPSELISLRILASFISQALLQAAFQIIVYVISINTYYSEPQVGPGDTPSLVSYPGTVIFYMSWFEYQTMCLVFSIGKPWKKPSYSNYLLTVYQIFAFIASLCFLFIDSSDLESLVDIKNINYEFRMIIFALVCAYAGLAYVIEKCFVPWISNKHNRKKAEVIKREMSLSLQFDGTSIN</sequence>
<evidence type="ECO:0000313" key="17">
    <source>
        <dbReference type="Proteomes" id="UP000187209"/>
    </source>
</evidence>
<dbReference type="PRINTS" id="PR00119">
    <property type="entry name" value="CATATPASE"/>
</dbReference>
<dbReference type="EC" id="7.2.2.-" evidence="13"/>
<evidence type="ECO:0000256" key="13">
    <source>
        <dbReference type="RuleBase" id="RU362082"/>
    </source>
</evidence>
<dbReference type="Gene3D" id="3.40.1110.10">
    <property type="entry name" value="Calcium-transporting ATPase, cytoplasmic domain N"/>
    <property type="match status" value="1"/>
</dbReference>
<dbReference type="SUPFAM" id="SSF81665">
    <property type="entry name" value="Calcium ATPase, transmembrane domain M"/>
    <property type="match status" value="1"/>
</dbReference>
<dbReference type="InterPro" id="IPR018303">
    <property type="entry name" value="ATPase_P-typ_P_site"/>
</dbReference>
<dbReference type="InterPro" id="IPR006544">
    <property type="entry name" value="P-type_TPase_V"/>
</dbReference>
<evidence type="ECO:0000256" key="4">
    <source>
        <dbReference type="ARBA" id="ARBA00022692"/>
    </source>
</evidence>
<dbReference type="NCBIfam" id="TIGR01494">
    <property type="entry name" value="ATPase_P-type"/>
    <property type="match status" value="2"/>
</dbReference>
<evidence type="ECO:0000259" key="15">
    <source>
        <dbReference type="Pfam" id="PF12409"/>
    </source>
</evidence>
<dbReference type="NCBIfam" id="TIGR01657">
    <property type="entry name" value="P-ATPase-V"/>
    <property type="match status" value="1"/>
</dbReference>
<evidence type="ECO:0000256" key="6">
    <source>
        <dbReference type="ARBA" id="ARBA00022741"/>
    </source>
</evidence>
<dbReference type="GO" id="GO:0046872">
    <property type="term" value="F:metal ion binding"/>
    <property type="evidence" value="ECO:0007669"/>
    <property type="project" value="UniProtKB-UniRule"/>
</dbReference>
<proteinExistence type="inferred from homology"/>
<evidence type="ECO:0000256" key="7">
    <source>
        <dbReference type="ARBA" id="ARBA00022840"/>
    </source>
</evidence>
<evidence type="ECO:0000313" key="16">
    <source>
        <dbReference type="EMBL" id="OMJ70989.1"/>
    </source>
</evidence>
<evidence type="ECO:0000256" key="10">
    <source>
        <dbReference type="ARBA" id="ARBA00022989"/>
    </source>
</evidence>
<reference evidence="16 17" key="1">
    <citation type="submission" date="2016-11" db="EMBL/GenBank/DDBJ databases">
        <title>The macronuclear genome of Stentor coeruleus: a giant cell with tiny introns.</title>
        <authorList>
            <person name="Slabodnick M."/>
            <person name="Ruby J.G."/>
            <person name="Reiff S.B."/>
            <person name="Swart E.C."/>
            <person name="Gosai S."/>
            <person name="Prabakaran S."/>
            <person name="Witkowska E."/>
            <person name="Larue G.E."/>
            <person name="Fisher S."/>
            <person name="Freeman R.M."/>
            <person name="Gunawardena J."/>
            <person name="Chu W."/>
            <person name="Stover N.A."/>
            <person name="Gregory B.D."/>
            <person name="Nowacki M."/>
            <person name="Derisi J."/>
            <person name="Roy S.W."/>
            <person name="Marshall W.F."/>
            <person name="Sood P."/>
        </authorList>
    </citation>
    <scope>NUCLEOTIDE SEQUENCE [LARGE SCALE GENOMIC DNA]</scope>
    <source>
        <strain evidence="16">WM001</strain>
    </source>
</reference>
<feature type="transmembrane region" description="Helical" evidence="13">
    <location>
        <begin position="155"/>
        <end position="177"/>
    </location>
</feature>
<keyword evidence="5 13" id="KW-0479">Metal-binding</keyword>
<feature type="transmembrane region" description="Helical" evidence="13">
    <location>
        <begin position="990"/>
        <end position="1008"/>
    </location>
</feature>
<keyword evidence="3" id="KW-0597">Phosphoprotein</keyword>
<dbReference type="Pfam" id="PF13246">
    <property type="entry name" value="Cation_ATPase"/>
    <property type="match status" value="1"/>
</dbReference>
<keyword evidence="4 13" id="KW-0812">Transmembrane</keyword>
<feature type="transmembrane region" description="Helical" evidence="13">
    <location>
        <begin position="42"/>
        <end position="61"/>
    </location>
</feature>
<dbReference type="Gene3D" id="2.70.150.10">
    <property type="entry name" value="Calcium-transporting ATPase, cytoplasmic transduction domain A"/>
    <property type="match status" value="1"/>
</dbReference>
<dbReference type="Proteomes" id="UP000187209">
    <property type="component" value="Unassembled WGS sequence"/>
</dbReference>
<dbReference type="Gene3D" id="3.40.50.1000">
    <property type="entry name" value="HAD superfamily/HAD-like"/>
    <property type="match status" value="1"/>
</dbReference>
<evidence type="ECO:0000256" key="2">
    <source>
        <dbReference type="ARBA" id="ARBA00006000"/>
    </source>
</evidence>
<keyword evidence="6 13" id="KW-0547">Nucleotide-binding</keyword>
<dbReference type="GO" id="GO:0019829">
    <property type="term" value="F:ATPase-coupled monoatomic cation transmembrane transporter activity"/>
    <property type="evidence" value="ECO:0007669"/>
    <property type="project" value="UniProtKB-UniRule"/>
</dbReference>
<dbReference type="PANTHER" id="PTHR45630">
    <property type="entry name" value="CATION-TRANSPORTING ATPASE-RELATED"/>
    <property type="match status" value="1"/>
</dbReference>
<keyword evidence="17" id="KW-1185">Reference proteome</keyword>
<feature type="transmembrane region" description="Helical" evidence="13">
    <location>
        <begin position="903"/>
        <end position="922"/>
    </location>
</feature>
<dbReference type="InterPro" id="IPR023298">
    <property type="entry name" value="ATPase_P-typ_TM_dom_sf"/>
</dbReference>
<keyword evidence="11 13" id="KW-0472">Membrane</keyword>
<feature type="domain" description="P-type ATPase A" evidence="14">
    <location>
        <begin position="235"/>
        <end position="351"/>
    </location>
</feature>
<keyword evidence="9 13" id="KW-1278">Translocase</keyword>
<dbReference type="InterPro" id="IPR008250">
    <property type="entry name" value="ATPase_P-typ_transduc_dom_A_sf"/>
</dbReference>
<comment type="caution">
    <text evidence="16">The sequence shown here is derived from an EMBL/GenBank/DDBJ whole genome shotgun (WGS) entry which is preliminary data.</text>
</comment>
<evidence type="ECO:0000256" key="1">
    <source>
        <dbReference type="ARBA" id="ARBA00004141"/>
    </source>
</evidence>
<evidence type="ECO:0000256" key="9">
    <source>
        <dbReference type="ARBA" id="ARBA00022967"/>
    </source>
</evidence>
<dbReference type="SUPFAM" id="SSF56784">
    <property type="entry name" value="HAD-like"/>
    <property type="match status" value="1"/>
</dbReference>
<accession>A0A1R2B2K9</accession>
<feature type="transmembrane region" description="Helical" evidence="13">
    <location>
        <begin position="1059"/>
        <end position="1080"/>
    </location>
</feature>
<comment type="catalytic activity">
    <reaction evidence="12 13">
        <text>ATP + H2O = ADP + phosphate + H(+)</text>
        <dbReference type="Rhea" id="RHEA:13065"/>
        <dbReference type="ChEBI" id="CHEBI:15377"/>
        <dbReference type="ChEBI" id="CHEBI:15378"/>
        <dbReference type="ChEBI" id="CHEBI:30616"/>
        <dbReference type="ChEBI" id="CHEBI:43474"/>
        <dbReference type="ChEBI" id="CHEBI:456216"/>
    </reaction>
</comment>
<dbReference type="PROSITE" id="PS01229">
    <property type="entry name" value="COF_2"/>
    <property type="match status" value="1"/>
</dbReference>
<dbReference type="Pfam" id="PF00122">
    <property type="entry name" value="E1-E2_ATPase"/>
    <property type="match status" value="1"/>
</dbReference>
<dbReference type="PANTHER" id="PTHR45630:SF8">
    <property type="entry name" value="CATION-TRANSPORTING ATPASE"/>
    <property type="match status" value="1"/>
</dbReference>
<dbReference type="SFLD" id="SFLDF00027">
    <property type="entry name" value="p-type_atpase"/>
    <property type="match status" value="1"/>
</dbReference>
<dbReference type="EMBL" id="MPUH01001033">
    <property type="protein sequence ID" value="OMJ70989.1"/>
    <property type="molecule type" value="Genomic_DNA"/>
</dbReference>
<dbReference type="GO" id="GO:0016887">
    <property type="term" value="F:ATP hydrolysis activity"/>
    <property type="evidence" value="ECO:0007669"/>
    <property type="project" value="InterPro"/>
</dbReference>
<evidence type="ECO:0000256" key="8">
    <source>
        <dbReference type="ARBA" id="ARBA00022842"/>
    </source>
</evidence>
<dbReference type="Pfam" id="PF12409">
    <property type="entry name" value="P5-ATPase"/>
    <property type="match status" value="1"/>
</dbReference>
<dbReference type="AlphaFoldDB" id="A0A1R2B2K9"/>
<dbReference type="SFLD" id="SFLDG00002">
    <property type="entry name" value="C1.7:_P-type_atpase_like"/>
    <property type="match status" value="1"/>
</dbReference>
<dbReference type="OrthoDB" id="425043at2759"/>
<dbReference type="SUPFAM" id="SSF81653">
    <property type="entry name" value="Calcium ATPase, transduction domain A"/>
    <property type="match status" value="1"/>
</dbReference>
<keyword evidence="7 13" id="KW-0067">ATP-binding</keyword>
<keyword evidence="10 13" id="KW-1133">Transmembrane helix</keyword>
<gene>
    <name evidence="16" type="ORF">SteCoe_30916</name>
</gene>
<feature type="transmembrane region" description="Helical" evidence="13">
    <location>
        <begin position="879"/>
        <end position="897"/>
    </location>
</feature>
<feature type="transmembrane region" description="Helical" evidence="13">
    <location>
        <begin position="197"/>
        <end position="217"/>
    </location>
</feature>
<name>A0A1R2B2K9_9CILI</name>
<evidence type="ECO:0000256" key="5">
    <source>
        <dbReference type="ARBA" id="ARBA00022723"/>
    </source>
</evidence>
<dbReference type="InterPro" id="IPR044492">
    <property type="entry name" value="P_typ_ATPase_HD_dom"/>
</dbReference>
<dbReference type="InterPro" id="IPR036412">
    <property type="entry name" value="HAD-like_sf"/>
</dbReference>
<dbReference type="GO" id="GO:0016020">
    <property type="term" value="C:membrane"/>
    <property type="evidence" value="ECO:0007669"/>
    <property type="project" value="UniProtKB-SubCell"/>
</dbReference>
<dbReference type="InterPro" id="IPR023214">
    <property type="entry name" value="HAD_sf"/>
</dbReference>
<feature type="transmembrane region" description="Helical" evidence="13">
    <location>
        <begin position="401"/>
        <end position="425"/>
    </location>
</feature>
<comment type="similarity">
    <text evidence="2 13">Belongs to the cation transport ATPase (P-type) (TC 3.A.3) family. Type V subfamily.</text>
</comment>
<dbReference type="PROSITE" id="PS00154">
    <property type="entry name" value="ATPASE_E1_E2"/>
    <property type="match status" value="1"/>
</dbReference>
<dbReference type="FunFam" id="1.20.1110.10:FF:000023">
    <property type="entry name" value="Cation-transporting ATPase"/>
    <property type="match status" value="1"/>
</dbReference>
<comment type="subcellular location">
    <subcellularLocation>
        <location evidence="1 13">Membrane</location>
        <topology evidence="1 13">Multi-pass membrane protein</topology>
    </subcellularLocation>
</comment>